<dbReference type="Pfam" id="PF01740">
    <property type="entry name" value="STAS"/>
    <property type="match status" value="1"/>
</dbReference>
<dbReference type="Proteomes" id="UP000053707">
    <property type="component" value="Unassembled WGS sequence"/>
</dbReference>
<dbReference type="AlphaFoldDB" id="A0A117JIM2"/>
<proteinExistence type="predicted"/>
<evidence type="ECO:0000313" key="2">
    <source>
        <dbReference type="EMBL" id="KUI12155.1"/>
    </source>
</evidence>
<organism evidence="2 3">
    <name type="scientific">Mycobacterium lehmannii</name>
    <dbReference type="NCBI Taxonomy" id="2048550"/>
    <lineage>
        <taxon>Bacteria</taxon>
        <taxon>Bacillati</taxon>
        <taxon>Actinomycetota</taxon>
        <taxon>Actinomycetes</taxon>
        <taxon>Mycobacteriales</taxon>
        <taxon>Mycobacteriaceae</taxon>
        <taxon>Mycobacterium</taxon>
    </lineage>
</organism>
<keyword evidence="3" id="KW-1185">Reference proteome</keyword>
<dbReference type="InterPro" id="IPR002645">
    <property type="entry name" value="STAS_dom"/>
</dbReference>
<dbReference type="RefSeq" id="WP_064398895.1">
    <property type="nucleotide sequence ID" value="NZ_LQIR01000035.1"/>
</dbReference>
<name>A0A117JIM2_9MYCO</name>
<dbReference type="InterPro" id="IPR036513">
    <property type="entry name" value="STAS_dom_sf"/>
</dbReference>
<reference evidence="2 3" key="1">
    <citation type="submission" date="2016-01" db="EMBL/GenBank/DDBJ databases">
        <authorList>
            <consortium name="TB Trials Study Group"/>
            <person name="Sutton G."/>
            <person name="Brinkac L."/>
            <person name="Sanka R."/>
            <person name="Adams M."/>
            <person name="Lau E.L."/>
            <person name="Macaden R."/>
            <person name="Grewal H.M.S."/>
        </authorList>
    </citation>
    <scope>NUCLEOTIDE SEQUENCE [LARGE SCALE GENOMIC DNA]</scope>
    <source>
        <strain evidence="2 3">IS-1744</strain>
    </source>
</reference>
<evidence type="ECO:0000313" key="3">
    <source>
        <dbReference type="Proteomes" id="UP000053707"/>
    </source>
</evidence>
<dbReference type="EMBL" id="LQIR01000035">
    <property type="protein sequence ID" value="KUI12155.1"/>
    <property type="molecule type" value="Genomic_DNA"/>
</dbReference>
<feature type="domain" description="STAS" evidence="1">
    <location>
        <begin position="14"/>
        <end position="106"/>
    </location>
</feature>
<comment type="caution">
    <text evidence="2">The sequence shown here is derived from an EMBL/GenBank/DDBJ whole genome shotgun (WGS) entry which is preliminary data.</text>
</comment>
<dbReference type="SUPFAM" id="SSF52091">
    <property type="entry name" value="SpoIIaa-like"/>
    <property type="match status" value="1"/>
</dbReference>
<evidence type="ECO:0000259" key="1">
    <source>
        <dbReference type="PROSITE" id="PS50801"/>
    </source>
</evidence>
<dbReference type="Gene3D" id="3.30.750.24">
    <property type="entry name" value="STAS domain"/>
    <property type="match status" value="1"/>
</dbReference>
<gene>
    <name evidence="2" type="ORF">AU192_08095</name>
</gene>
<sequence length="106" mass="11143">MPTALTVRTDRRVDGTVALSAAGELDLSNIDTFTDAIAEAVGRSNQELGRLTVDLTAIEYLDSGAINALFENAQQIRKIVANPILMPVLSISGLTSVAEVQAAEGD</sequence>
<protein>
    <submittedName>
        <fullName evidence="2">Anti-anti-sigma factor</fullName>
    </submittedName>
</protein>
<dbReference type="CDD" id="cd07043">
    <property type="entry name" value="STAS_anti-anti-sigma_factors"/>
    <property type="match status" value="1"/>
</dbReference>
<dbReference type="PROSITE" id="PS50801">
    <property type="entry name" value="STAS"/>
    <property type="match status" value="1"/>
</dbReference>
<accession>A0A117JIM2</accession>